<dbReference type="InterPro" id="IPR036388">
    <property type="entry name" value="WH-like_DNA-bd_sf"/>
</dbReference>
<name>A0A7C4KIW3_9CHLR</name>
<accession>A0A7C4KIW3</accession>
<evidence type="ECO:0000313" key="4">
    <source>
        <dbReference type="EMBL" id="HGS21319.1"/>
    </source>
</evidence>
<proteinExistence type="predicted"/>
<dbReference type="InterPro" id="IPR018309">
    <property type="entry name" value="Tscrpt_reg_PadR_C"/>
</dbReference>
<gene>
    <name evidence="4" type="ORF">ENT37_05555</name>
</gene>
<dbReference type="Pfam" id="PF03551">
    <property type="entry name" value="PadR"/>
    <property type="match status" value="1"/>
</dbReference>
<evidence type="ECO:0000259" key="2">
    <source>
        <dbReference type="Pfam" id="PF03551"/>
    </source>
</evidence>
<dbReference type="SUPFAM" id="SSF46785">
    <property type="entry name" value="Winged helix' DNA-binding domain"/>
    <property type="match status" value="1"/>
</dbReference>
<feature type="domain" description="Transcription regulator PadR C-terminal" evidence="3">
    <location>
        <begin position="94"/>
        <end position="170"/>
    </location>
</feature>
<protein>
    <submittedName>
        <fullName evidence="4">PadR family transcriptional regulator</fullName>
    </submittedName>
</protein>
<dbReference type="EMBL" id="DSYK01000285">
    <property type="protein sequence ID" value="HGS21319.1"/>
    <property type="molecule type" value="Genomic_DNA"/>
</dbReference>
<feature type="compositionally biased region" description="Basic residues" evidence="1">
    <location>
        <begin position="186"/>
        <end position="195"/>
    </location>
</feature>
<dbReference type="PANTHER" id="PTHR43252">
    <property type="entry name" value="TRANSCRIPTIONAL REGULATOR YQJI"/>
    <property type="match status" value="1"/>
</dbReference>
<evidence type="ECO:0000256" key="1">
    <source>
        <dbReference type="SAM" id="MobiDB-lite"/>
    </source>
</evidence>
<dbReference type="Gene3D" id="1.10.10.10">
    <property type="entry name" value="Winged helix-like DNA-binding domain superfamily/Winged helix DNA-binding domain"/>
    <property type="match status" value="1"/>
</dbReference>
<organism evidence="4">
    <name type="scientific">Anaerolinea thermolimosa</name>
    <dbReference type="NCBI Taxonomy" id="229919"/>
    <lineage>
        <taxon>Bacteria</taxon>
        <taxon>Bacillati</taxon>
        <taxon>Chloroflexota</taxon>
        <taxon>Anaerolineae</taxon>
        <taxon>Anaerolineales</taxon>
        <taxon>Anaerolineaceae</taxon>
        <taxon>Anaerolinea</taxon>
    </lineage>
</organism>
<feature type="region of interest" description="Disordered" evidence="1">
    <location>
        <begin position="175"/>
        <end position="195"/>
    </location>
</feature>
<evidence type="ECO:0000259" key="3">
    <source>
        <dbReference type="Pfam" id="PF10400"/>
    </source>
</evidence>
<sequence length="195" mass="22419">MSVRNALLGLLSQRPRHGYELLQAFETMAGGREIWEVKPAQVYTTLARLKENGLIAEVDSGEGDDERQMYALTPAGRDELKSWFEKPVHSERQRDEFFIKLMLAMATGYADPRAVIYAQRASLYQELHGLTERRMTLDPRRDLAHILLLDQAIMHLEADLRWMDMIEARLDEVARQPLPEPELRPRGRPPGKRAG</sequence>
<dbReference type="PANTHER" id="PTHR43252:SF6">
    <property type="entry name" value="NEGATIVE TRANSCRIPTION REGULATOR PADR"/>
    <property type="match status" value="1"/>
</dbReference>
<dbReference type="InterPro" id="IPR005149">
    <property type="entry name" value="Tscrpt_reg_PadR_N"/>
</dbReference>
<feature type="domain" description="Transcription regulator PadR N-terminal" evidence="2">
    <location>
        <begin position="7"/>
        <end position="81"/>
    </location>
</feature>
<reference evidence="4" key="1">
    <citation type="journal article" date="2020" name="mSystems">
        <title>Genome- and Community-Level Interaction Insights into Carbon Utilization and Element Cycling Functions of Hydrothermarchaeota in Hydrothermal Sediment.</title>
        <authorList>
            <person name="Zhou Z."/>
            <person name="Liu Y."/>
            <person name="Xu W."/>
            <person name="Pan J."/>
            <person name="Luo Z.H."/>
            <person name="Li M."/>
        </authorList>
    </citation>
    <scope>NUCLEOTIDE SEQUENCE [LARGE SCALE GENOMIC DNA]</scope>
    <source>
        <strain evidence="4">SpSt-573</strain>
    </source>
</reference>
<dbReference type="AlphaFoldDB" id="A0A7C4KIW3"/>
<comment type="caution">
    <text evidence="4">The sequence shown here is derived from an EMBL/GenBank/DDBJ whole genome shotgun (WGS) entry which is preliminary data.</text>
</comment>
<dbReference type="Pfam" id="PF10400">
    <property type="entry name" value="Vir_act_alpha_C"/>
    <property type="match status" value="1"/>
</dbReference>
<dbReference type="InterPro" id="IPR036390">
    <property type="entry name" value="WH_DNA-bd_sf"/>
</dbReference>